<reference evidence="1 2" key="1">
    <citation type="submission" date="2016-10" db="EMBL/GenBank/DDBJ databases">
        <authorList>
            <person name="de Groot N.N."/>
        </authorList>
    </citation>
    <scope>NUCLEOTIDE SEQUENCE [LARGE SCALE GENOMIC DNA]</scope>
    <source>
        <strain evidence="1 2">CBS 141442</strain>
    </source>
</reference>
<dbReference type="AlphaFoldDB" id="A0A1L0D4Y8"/>
<accession>A0A1L0D4Y8</accession>
<dbReference type="Proteomes" id="UP000182334">
    <property type="component" value="Chromosome I"/>
</dbReference>
<protein>
    <submittedName>
        <fullName evidence="1">CIC11C00000001759</fullName>
    </submittedName>
</protein>
<organism evidence="1 2">
    <name type="scientific">Sungouiella intermedia</name>
    <dbReference type="NCBI Taxonomy" id="45354"/>
    <lineage>
        <taxon>Eukaryota</taxon>
        <taxon>Fungi</taxon>
        <taxon>Dikarya</taxon>
        <taxon>Ascomycota</taxon>
        <taxon>Saccharomycotina</taxon>
        <taxon>Pichiomycetes</taxon>
        <taxon>Metschnikowiaceae</taxon>
        <taxon>Sungouiella</taxon>
    </lineage>
</organism>
<evidence type="ECO:0000313" key="2">
    <source>
        <dbReference type="Proteomes" id="UP000182334"/>
    </source>
</evidence>
<proteinExistence type="predicted"/>
<sequence length="62" mass="7013">MDLKLLVECFRLEQRVAVAGADFKDEIANTIPFQNFKSHSQAGLEILRKKVSDESNLGYLKS</sequence>
<dbReference type="EMBL" id="LT635756">
    <property type="protein sequence ID" value="SGZ46684.1"/>
    <property type="molecule type" value="Genomic_DNA"/>
</dbReference>
<evidence type="ECO:0000313" key="1">
    <source>
        <dbReference type="EMBL" id="SGZ46684.1"/>
    </source>
</evidence>
<gene>
    <name evidence="1" type="ORF">SAMEA4029010_CIC11G00000001759</name>
</gene>
<name>A0A1L0D4Y8_9ASCO</name>
<keyword evidence="2" id="KW-1185">Reference proteome</keyword>